<comment type="caution">
    <text evidence="1">The sequence shown here is derived from an EMBL/GenBank/DDBJ whole genome shotgun (WGS) entry which is preliminary data.</text>
</comment>
<gene>
    <name evidence="1" type="ORF">V9T40_005696</name>
</gene>
<reference evidence="1 2" key="1">
    <citation type="submission" date="2024-03" db="EMBL/GenBank/DDBJ databases">
        <title>Adaptation during the transition from Ophiocordyceps entomopathogen to insect associate is accompanied by gene loss and intensified selection.</title>
        <authorList>
            <person name="Ward C.M."/>
            <person name="Onetto C.A."/>
            <person name="Borneman A.R."/>
        </authorList>
    </citation>
    <scope>NUCLEOTIDE SEQUENCE [LARGE SCALE GENOMIC DNA]</scope>
    <source>
        <strain evidence="1">AWRI1</strain>
        <tissue evidence="1">Single Adult Female</tissue>
    </source>
</reference>
<protein>
    <submittedName>
        <fullName evidence="1">Uncharacterized protein</fullName>
    </submittedName>
</protein>
<evidence type="ECO:0000313" key="2">
    <source>
        <dbReference type="Proteomes" id="UP001367676"/>
    </source>
</evidence>
<sequence>MLLQETNKNVNRMIMTRINEDDSVPDEERGVKSTLLLIFAAIVNLPEEVSTKLPPQPPKTNTILKGNINGREIHFLFGLCTRVDIINPFIMGAEYGSRTIDHSIYGKSDTLRPF</sequence>
<evidence type="ECO:0000313" key="1">
    <source>
        <dbReference type="EMBL" id="KAK7604510.1"/>
    </source>
</evidence>
<dbReference type="EMBL" id="JBBCAQ010000003">
    <property type="protein sequence ID" value="KAK7604510.1"/>
    <property type="molecule type" value="Genomic_DNA"/>
</dbReference>
<keyword evidence="2" id="KW-1185">Reference proteome</keyword>
<name>A0AAN9TX40_9HEMI</name>
<proteinExistence type="predicted"/>
<organism evidence="1 2">
    <name type="scientific">Parthenolecanium corni</name>
    <dbReference type="NCBI Taxonomy" id="536013"/>
    <lineage>
        <taxon>Eukaryota</taxon>
        <taxon>Metazoa</taxon>
        <taxon>Ecdysozoa</taxon>
        <taxon>Arthropoda</taxon>
        <taxon>Hexapoda</taxon>
        <taxon>Insecta</taxon>
        <taxon>Pterygota</taxon>
        <taxon>Neoptera</taxon>
        <taxon>Paraneoptera</taxon>
        <taxon>Hemiptera</taxon>
        <taxon>Sternorrhyncha</taxon>
        <taxon>Coccoidea</taxon>
        <taxon>Coccidae</taxon>
        <taxon>Parthenolecanium</taxon>
    </lineage>
</organism>
<accession>A0AAN9TX40</accession>
<dbReference type="AlphaFoldDB" id="A0AAN9TX40"/>
<dbReference type="Proteomes" id="UP001367676">
    <property type="component" value="Unassembled WGS sequence"/>
</dbReference>